<proteinExistence type="predicted"/>
<evidence type="ECO:0000256" key="1">
    <source>
        <dbReference type="SAM" id="MobiDB-lite"/>
    </source>
</evidence>
<sequence>MSTNNQTPGTGESKSKGKKLLLWIGGGIVGLFAVIMIIGAIGLSNEPGGFDAAVESMQAEESAQAEEEAEAAEATPSSDNASTEPTAAPTTPADETEGSAPADTNSSESKEEFADRISEAYLDGAGEASYAAILNRDSTLILGYTNGVESPSAGTVILTVQLTETEVVEEELDKAATAFMNIAGYAEDDLDRVEIVTSDSSVRGVANRHDNALLNQ</sequence>
<reference evidence="3" key="1">
    <citation type="submission" date="2020-11" db="EMBL/GenBank/DDBJ databases">
        <title>Sequencing the genomes of 1000 actinobacteria strains.</title>
        <authorList>
            <person name="Klenk H.-P."/>
        </authorList>
    </citation>
    <scope>NUCLEOTIDE SEQUENCE</scope>
    <source>
        <strain evidence="3">DSM 26152</strain>
    </source>
</reference>
<evidence type="ECO:0000256" key="2">
    <source>
        <dbReference type="SAM" id="Phobius"/>
    </source>
</evidence>
<dbReference type="Proteomes" id="UP000625033">
    <property type="component" value="Unassembled WGS sequence"/>
</dbReference>
<organism evidence="3 4">
    <name type="scientific">Zhihengliuella flava</name>
    <dbReference type="NCBI Taxonomy" id="1285193"/>
    <lineage>
        <taxon>Bacteria</taxon>
        <taxon>Bacillati</taxon>
        <taxon>Actinomycetota</taxon>
        <taxon>Actinomycetes</taxon>
        <taxon>Micrococcales</taxon>
        <taxon>Micrococcaceae</taxon>
        <taxon>Zhihengliuella</taxon>
    </lineage>
</organism>
<dbReference type="RefSeq" id="WP_196834743.1">
    <property type="nucleotide sequence ID" value="NZ_JADOTZ010000001.1"/>
</dbReference>
<protein>
    <submittedName>
        <fullName evidence="3">Uncharacterized protein</fullName>
    </submittedName>
</protein>
<feature type="region of interest" description="Disordered" evidence="1">
    <location>
        <begin position="56"/>
        <end position="113"/>
    </location>
</feature>
<gene>
    <name evidence="3" type="ORF">IW252_000051</name>
</gene>
<evidence type="ECO:0000313" key="4">
    <source>
        <dbReference type="Proteomes" id="UP000625033"/>
    </source>
</evidence>
<keyword evidence="2" id="KW-0472">Membrane</keyword>
<keyword evidence="4" id="KW-1185">Reference proteome</keyword>
<comment type="caution">
    <text evidence="3">The sequence shown here is derived from an EMBL/GenBank/DDBJ whole genome shotgun (WGS) entry which is preliminary data.</text>
</comment>
<dbReference type="EMBL" id="JADOTZ010000001">
    <property type="protein sequence ID" value="MBG6083284.1"/>
    <property type="molecule type" value="Genomic_DNA"/>
</dbReference>
<evidence type="ECO:0000313" key="3">
    <source>
        <dbReference type="EMBL" id="MBG6083284.1"/>
    </source>
</evidence>
<accession>A0A931GK86</accession>
<dbReference type="AlphaFoldDB" id="A0A931GK86"/>
<keyword evidence="2" id="KW-0812">Transmembrane</keyword>
<feature type="transmembrane region" description="Helical" evidence="2">
    <location>
        <begin position="20"/>
        <end position="43"/>
    </location>
</feature>
<feature type="compositionally biased region" description="Low complexity" evidence="1">
    <location>
        <begin position="83"/>
        <end position="93"/>
    </location>
</feature>
<keyword evidence="2" id="KW-1133">Transmembrane helix</keyword>
<name>A0A931GK86_9MICC</name>